<proteinExistence type="predicted"/>
<name>A0A0E9RI76_ANGAN</name>
<dbReference type="EMBL" id="GBXM01080397">
    <property type="protein sequence ID" value="JAH28180.1"/>
    <property type="molecule type" value="Transcribed_RNA"/>
</dbReference>
<reference evidence="1" key="2">
    <citation type="journal article" date="2015" name="Fish Shellfish Immunol.">
        <title>Early steps in the European eel (Anguilla anguilla)-Vibrio vulnificus interaction in the gills: Role of the RtxA13 toxin.</title>
        <authorList>
            <person name="Callol A."/>
            <person name="Pajuelo D."/>
            <person name="Ebbesson L."/>
            <person name="Teles M."/>
            <person name="MacKenzie S."/>
            <person name="Amaro C."/>
        </authorList>
    </citation>
    <scope>NUCLEOTIDE SEQUENCE</scope>
</reference>
<protein>
    <submittedName>
        <fullName evidence="1">Uncharacterized protein</fullName>
    </submittedName>
</protein>
<sequence>MKQPVFACTCILQLQNTTKYRSITAFKLF</sequence>
<dbReference type="AlphaFoldDB" id="A0A0E9RI76"/>
<reference evidence="1" key="1">
    <citation type="submission" date="2014-11" db="EMBL/GenBank/DDBJ databases">
        <authorList>
            <person name="Amaro Gonzalez C."/>
        </authorList>
    </citation>
    <scope>NUCLEOTIDE SEQUENCE</scope>
</reference>
<organism evidence="1">
    <name type="scientific">Anguilla anguilla</name>
    <name type="common">European freshwater eel</name>
    <name type="synonym">Muraena anguilla</name>
    <dbReference type="NCBI Taxonomy" id="7936"/>
    <lineage>
        <taxon>Eukaryota</taxon>
        <taxon>Metazoa</taxon>
        <taxon>Chordata</taxon>
        <taxon>Craniata</taxon>
        <taxon>Vertebrata</taxon>
        <taxon>Euteleostomi</taxon>
        <taxon>Actinopterygii</taxon>
        <taxon>Neopterygii</taxon>
        <taxon>Teleostei</taxon>
        <taxon>Anguilliformes</taxon>
        <taxon>Anguillidae</taxon>
        <taxon>Anguilla</taxon>
    </lineage>
</organism>
<evidence type="ECO:0000313" key="1">
    <source>
        <dbReference type="EMBL" id="JAH28180.1"/>
    </source>
</evidence>
<accession>A0A0E9RI76</accession>